<dbReference type="PRINTS" id="PR00368">
    <property type="entry name" value="FADPNR"/>
</dbReference>
<protein>
    <submittedName>
        <fullName evidence="2">Pyridine nucleotide-disulfide oxidoreductase-domain-containing protein</fullName>
    </submittedName>
</protein>
<dbReference type="InParanoid" id="A0A1Y1UVI4"/>
<dbReference type="GO" id="GO:0016491">
    <property type="term" value="F:oxidoreductase activity"/>
    <property type="evidence" value="ECO:0007669"/>
    <property type="project" value="InterPro"/>
</dbReference>
<comment type="caution">
    <text evidence="2">The sequence shown here is derived from an EMBL/GenBank/DDBJ whole genome shotgun (WGS) entry which is preliminary data.</text>
</comment>
<dbReference type="EMBL" id="NBSH01000001">
    <property type="protein sequence ID" value="ORX41235.1"/>
    <property type="molecule type" value="Genomic_DNA"/>
</dbReference>
<dbReference type="PANTHER" id="PTHR38688">
    <property type="entry name" value="PYR_REDOX_2 DOMAIN-CONTAINING PROTEIN"/>
    <property type="match status" value="1"/>
</dbReference>
<dbReference type="STRING" id="4999.A0A1Y1UVI4"/>
<dbReference type="SUPFAM" id="SSF51905">
    <property type="entry name" value="FAD/NAD(P)-binding domain"/>
    <property type="match status" value="1"/>
</dbReference>
<sequence>MGSHRANYDAIVVGAGPGGLAAVSSLLDAEVQSILWIDKSFQGGRLNEFYREISSNTKIGIYLDALESSTTCRRIIENAPKPNAVTELEQMDREDTCRLAMAGDVLKLLIDGLKKRSEVEAAVGEVDEAHLDETEQVWKVRLSSGERHRTERLFLCTGSHPSSVSLHTRYNSSLVVLDLDHCLRQSDLPSVFEDWKDRQVTVAIIGNSHSGILVCRNLYELAESGKLDVRIFNFRRRPIKYAIYREDGIINDNSGLKGATADWAKETMDSDADPKSIIEQVDLIPDEDQVYKGYLPRCTHIVYAIGYEPNPIPQLFIGSERINDKLEFDMKTSGFRLTGFDQDKTERGLVRGLFGCGIAFPEEVADPEGNVEAAVGVAKFFKFTERVKGDWMAVR</sequence>
<dbReference type="PRINTS" id="PR00411">
    <property type="entry name" value="PNDRDTASEI"/>
</dbReference>
<accession>A0A1Y1UVI4</accession>
<dbReference type="GeneID" id="33554787"/>
<dbReference type="InterPro" id="IPR053275">
    <property type="entry name" value="Agnestin_monoxygenase"/>
</dbReference>
<dbReference type="RefSeq" id="XP_021874914.1">
    <property type="nucleotide sequence ID" value="XM_022012979.1"/>
</dbReference>
<dbReference type="Pfam" id="PF07992">
    <property type="entry name" value="Pyr_redox_2"/>
    <property type="match status" value="1"/>
</dbReference>
<evidence type="ECO:0000313" key="2">
    <source>
        <dbReference type="EMBL" id="ORX41235.1"/>
    </source>
</evidence>
<dbReference type="PANTHER" id="PTHR38688:SF1">
    <property type="entry name" value="FAD_NAD(P)-BINDING DOMAIN-CONTAINING PROTEIN"/>
    <property type="match status" value="1"/>
</dbReference>
<evidence type="ECO:0000259" key="1">
    <source>
        <dbReference type="Pfam" id="PF07992"/>
    </source>
</evidence>
<dbReference type="InterPro" id="IPR023753">
    <property type="entry name" value="FAD/NAD-binding_dom"/>
</dbReference>
<reference evidence="2 3" key="1">
    <citation type="submission" date="2017-03" db="EMBL/GenBank/DDBJ databases">
        <title>Widespread Adenine N6-methylation of Active Genes in Fungi.</title>
        <authorList>
            <consortium name="DOE Joint Genome Institute"/>
            <person name="Mondo S.J."/>
            <person name="Dannebaum R.O."/>
            <person name="Kuo R.C."/>
            <person name="Louie K.B."/>
            <person name="Bewick A.J."/>
            <person name="Labutti K."/>
            <person name="Haridas S."/>
            <person name="Kuo A."/>
            <person name="Salamov A."/>
            <person name="Ahrendt S.R."/>
            <person name="Lau R."/>
            <person name="Bowen B.P."/>
            <person name="Lipzen A."/>
            <person name="Sullivan W."/>
            <person name="Andreopoulos W.B."/>
            <person name="Clum A."/>
            <person name="Lindquist E."/>
            <person name="Daum C."/>
            <person name="Northen T.R."/>
            <person name="Ramamoorthy G."/>
            <person name="Schmitz R.J."/>
            <person name="Gryganskyi A."/>
            <person name="Culley D."/>
            <person name="Magnuson J."/>
            <person name="James T.Y."/>
            <person name="O'Malley M.A."/>
            <person name="Stajich J.E."/>
            <person name="Spatafora J.W."/>
            <person name="Visel A."/>
            <person name="Grigoriev I.V."/>
        </authorList>
    </citation>
    <scope>NUCLEOTIDE SEQUENCE [LARGE SCALE GENOMIC DNA]</scope>
    <source>
        <strain evidence="2 3">NRRL Y-17943</strain>
    </source>
</reference>
<dbReference type="Proteomes" id="UP000193218">
    <property type="component" value="Unassembled WGS sequence"/>
</dbReference>
<dbReference type="InterPro" id="IPR036188">
    <property type="entry name" value="FAD/NAD-bd_sf"/>
</dbReference>
<evidence type="ECO:0000313" key="3">
    <source>
        <dbReference type="Proteomes" id="UP000193218"/>
    </source>
</evidence>
<feature type="domain" description="FAD/NAD(P)-binding" evidence="1">
    <location>
        <begin position="8"/>
        <end position="311"/>
    </location>
</feature>
<gene>
    <name evidence="2" type="ORF">BD324DRAFT_51831</name>
</gene>
<organism evidence="2 3">
    <name type="scientific">Kockovaella imperatae</name>
    <dbReference type="NCBI Taxonomy" id="4999"/>
    <lineage>
        <taxon>Eukaryota</taxon>
        <taxon>Fungi</taxon>
        <taxon>Dikarya</taxon>
        <taxon>Basidiomycota</taxon>
        <taxon>Agaricomycotina</taxon>
        <taxon>Tremellomycetes</taxon>
        <taxon>Tremellales</taxon>
        <taxon>Cuniculitremaceae</taxon>
        <taxon>Kockovaella</taxon>
    </lineage>
</organism>
<proteinExistence type="predicted"/>
<dbReference type="Gene3D" id="3.50.50.60">
    <property type="entry name" value="FAD/NAD(P)-binding domain"/>
    <property type="match status" value="1"/>
</dbReference>
<keyword evidence="3" id="KW-1185">Reference proteome</keyword>
<dbReference type="OrthoDB" id="432536at2759"/>
<name>A0A1Y1UVI4_9TREE</name>
<dbReference type="AlphaFoldDB" id="A0A1Y1UVI4"/>